<gene>
    <name evidence="1" type="ORF">BICGGCBA_00018</name>
</gene>
<organism evidence="1">
    <name type="scientific">Candidatus Methanophaga sp. ANME-1 ERB7</name>
    <dbReference type="NCBI Taxonomy" id="2759913"/>
    <lineage>
        <taxon>Archaea</taxon>
        <taxon>Methanobacteriati</taxon>
        <taxon>Methanobacteriota</taxon>
        <taxon>Stenosarchaea group</taxon>
        <taxon>Methanomicrobia</taxon>
        <taxon>Candidatus Methanophagales</taxon>
        <taxon>Candidatus Methanophagaceae</taxon>
        <taxon>Candidatus Methanophaga</taxon>
    </lineage>
</organism>
<accession>A0A7G9ZC48</accession>
<sequence>MLIENFVKRNMSKPQGLRLFVMLSIQKKKWVGGIPEVYALLGVYHFHKYNHIYTRCILVHHLSQNFTAFPAPK</sequence>
<evidence type="ECO:0000313" key="1">
    <source>
        <dbReference type="EMBL" id="QNO57832.1"/>
    </source>
</evidence>
<reference evidence="1" key="1">
    <citation type="submission" date="2020-06" db="EMBL/GenBank/DDBJ databases">
        <title>Unique genomic features of the anaerobic methanotrophic archaea.</title>
        <authorList>
            <person name="Chadwick G.L."/>
            <person name="Skennerton C.T."/>
            <person name="Laso-Perez R."/>
            <person name="Leu A.O."/>
            <person name="Speth D.R."/>
            <person name="Yu H."/>
            <person name="Morgan-Lang C."/>
            <person name="Hatzenpichler R."/>
            <person name="Goudeau D."/>
            <person name="Malmstrom R."/>
            <person name="Brazelton W.J."/>
            <person name="Woyke T."/>
            <person name="Hallam S.J."/>
            <person name="Tyson G.W."/>
            <person name="Wegener G."/>
            <person name="Boetius A."/>
            <person name="Orphan V."/>
        </authorList>
    </citation>
    <scope>NUCLEOTIDE SEQUENCE</scope>
</reference>
<dbReference type="AlphaFoldDB" id="A0A7G9ZC48"/>
<name>A0A7G9ZC48_9EURY</name>
<protein>
    <submittedName>
        <fullName evidence="1">Uncharacterized protein</fullName>
    </submittedName>
</protein>
<dbReference type="EMBL" id="MT631703">
    <property type="protein sequence ID" value="QNO57832.1"/>
    <property type="molecule type" value="Genomic_DNA"/>
</dbReference>
<proteinExistence type="predicted"/>